<proteinExistence type="predicted"/>
<dbReference type="Gene3D" id="3.40.50.12780">
    <property type="entry name" value="N-terminal domain of ligase-like"/>
    <property type="match status" value="1"/>
</dbReference>
<dbReference type="NCBIfam" id="TIGR01733">
    <property type="entry name" value="AA-adenyl-dom"/>
    <property type="match status" value="1"/>
</dbReference>
<dbReference type="InterPro" id="IPR010071">
    <property type="entry name" value="AA_adenyl_dom"/>
</dbReference>
<evidence type="ECO:0000256" key="1">
    <source>
        <dbReference type="ARBA" id="ARBA00022450"/>
    </source>
</evidence>
<sequence>MPTSPIQKGFTTVVDMFENAVQAFPERVCLEFNDRQFTYYDINNKANQIACQLYLNGARKGDFIGLFAKKSDYYIYALLAILKLGGVYVPISREYPEKRVQFIVDDAKITFVLTDEPDANPFQSNVKIISLPAEESEAVGFPKYHGTKDDLAYLLYTSGSSGSPKGVLIHQAGFSNRIKWQKNYFQMDEEQCCLFKAPIGFDISLWEIFLPLVSGARLIVTKDTSYKNISFITSLIIQKKVSVVQFVPSLLSIFIEKISSMQNTSLSSLRRVVSSGEELTPTCIKKFMKVLPECKLYNFYGPTETSICVTAKEFDISYDDEYVSLGEPVDNVKIYLLDSNKHVITENDVEGEIYISGICVGKGYLNLPEQTREAFLQNHLDESPVLYKTGDKAKYVNGELVYLGRDDQFVKINGNRVELGEIRNQLNRLQYIEMSAVLVAKNKINADIIVAFYKTSEKSIDVTEMKQRILNDLGLSLPQYMLPTTLIQKDNFELTDNGKIDMVKLKSEYIV</sequence>
<dbReference type="EMBL" id="ATAY01000094">
    <property type="protein sequence ID" value="EPR08144.1"/>
    <property type="molecule type" value="Genomic_DNA"/>
</dbReference>
<evidence type="ECO:0000256" key="2">
    <source>
        <dbReference type="ARBA" id="ARBA00022553"/>
    </source>
</evidence>
<protein>
    <recommendedName>
        <fullName evidence="3">AMP-dependent synthetase/ligase domain-containing protein</fullName>
    </recommendedName>
</protein>
<evidence type="ECO:0000313" key="5">
    <source>
        <dbReference type="Proteomes" id="UP000016860"/>
    </source>
</evidence>
<dbReference type="InterPro" id="IPR020459">
    <property type="entry name" value="AMP-binding"/>
</dbReference>
<dbReference type="InterPro" id="IPR000873">
    <property type="entry name" value="AMP-dep_synth/lig_dom"/>
</dbReference>
<dbReference type="InterPro" id="IPR045851">
    <property type="entry name" value="AMP-bd_C_sf"/>
</dbReference>
<dbReference type="RefSeq" id="WP_020817138.1">
    <property type="nucleotide sequence ID" value="NZ_ATAY01000094.1"/>
</dbReference>
<dbReference type="InterPro" id="IPR042099">
    <property type="entry name" value="ANL_N_sf"/>
</dbReference>
<dbReference type="PATRIC" id="fig|1330534.3.peg.3744"/>
<dbReference type="PROSITE" id="PS00455">
    <property type="entry name" value="AMP_BINDING"/>
    <property type="match status" value="1"/>
</dbReference>
<evidence type="ECO:0000259" key="3">
    <source>
        <dbReference type="Pfam" id="PF00501"/>
    </source>
</evidence>
<comment type="caution">
    <text evidence="4">The sequence shown here is derived from an EMBL/GenBank/DDBJ whole genome shotgun (WGS) entry which is preliminary data.</text>
</comment>
<organism evidence="4 5">
    <name type="scientific">Ruminiclostridium papyrosolvens C7</name>
    <dbReference type="NCBI Taxonomy" id="1330534"/>
    <lineage>
        <taxon>Bacteria</taxon>
        <taxon>Bacillati</taxon>
        <taxon>Bacillota</taxon>
        <taxon>Clostridia</taxon>
        <taxon>Eubacteriales</taxon>
        <taxon>Oscillospiraceae</taxon>
        <taxon>Ruminiclostridium</taxon>
    </lineage>
</organism>
<gene>
    <name evidence="4" type="ORF">L323_18850</name>
</gene>
<dbReference type="PRINTS" id="PR00154">
    <property type="entry name" value="AMPBINDING"/>
</dbReference>
<dbReference type="Proteomes" id="UP000016860">
    <property type="component" value="Unassembled WGS sequence"/>
</dbReference>
<feature type="domain" description="AMP-dependent synthetase/ligase" evidence="3">
    <location>
        <begin position="17"/>
        <end position="365"/>
    </location>
</feature>
<dbReference type="Gene3D" id="3.30.300.30">
    <property type="match status" value="1"/>
</dbReference>
<dbReference type="SUPFAM" id="SSF56801">
    <property type="entry name" value="Acetyl-CoA synthetase-like"/>
    <property type="match status" value="1"/>
</dbReference>
<evidence type="ECO:0000313" key="4">
    <source>
        <dbReference type="EMBL" id="EPR08144.1"/>
    </source>
</evidence>
<accession>U4QYJ8</accession>
<dbReference type="Pfam" id="PF00501">
    <property type="entry name" value="AMP-binding"/>
    <property type="match status" value="1"/>
</dbReference>
<keyword evidence="1" id="KW-0596">Phosphopantetheine</keyword>
<dbReference type="STRING" id="1330534.L323_18850"/>
<name>U4QYJ8_9FIRM</name>
<dbReference type="OrthoDB" id="51171at2"/>
<dbReference type="AlphaFoldDB" id="U4QYJ8"/>
<keyword evidence="2" id="KW-0597">Phosphoprotein</keyword>
<dbReference type="PANTHER" id="PTHR44845:SF7">
    <property type="entry name" value="PLIPASTATIN SYNTHASE SUBUNIT D"/>
    <property type="match status" value="1"/>
</dbReference>
<dbReference type="PANTHER" id="PTHR44845">
    <property type="entry name" value="CARRIER DOMAIN-CONTAINING PROTEIN"/>
    <property type="match status" value="1"/>
</dbReference>
<reference evidence="4 5" key="1">
    <citation type="journal article" date="2013" name="Genome Announc.">
        <title>Draft Genome Sequence of the Cellulolytic Bacterium Clostridium papyrosolvens C7 (ATCC 700395).</title>
        <authorList>
            <person name="Zepeda V."/>
            <person name="Dassa B."/>
            <person name="Borovok I."/>
            <person name="Lamed R."/>
            <person name="Bayer E.A."/>
            <person name="Cate J.H."/>
        </authorList>
    </citation>
    <scope>NUCLEOTIDE SEQUENCE [LARGE SCALE GENOMIC DNA]</scope>
    <source>
        <strain evidence="4 5">C7</strain>
    </source>
</reference>
<dbReference type="InterPro" id="IPR020845">
    <property type="entry name" value="AMP-binding_CS"/>
</dbReference>
<dbReference type="CDD" id="cd05930">
    <property type="entry name" value="A_NRPS"/>
    <property type="match status" value="1"/>
</dbReference>